<accession>A0ABD1V2X0</accession>
<proteinExistence type="predicted"/>
<evidence type="ECO:0000313" key="1">
    <source>
        <dbReference type="EMBL" id="KAL2531649.1"/>
    </source>
</evidence>
<evidence type="ECO:0000313" key="2">
    <source>
        <dbReference type="Proteomes" id="UP001604336"/>
    </source>
</evidence>
<dbReference type="AlphaFoldDB" id="A0ABD1V2X0"/>
<comment type="caution">
    <text evidence="1">The sequence shown here is derived from an EMBL/GenBank/DDBJ whole genome shotgun (WGS) entry which is preliminary data.</text>
</comment>
<reference evidence="2" key="1">
    <citation type="submission" date="2024-07" db="EMBL/GenBank/DDBJ databases">
        <title>Two chromosome-level genome assemblies of Korean endemic species Abeliophyllum distichum and Forsythia ovata (Oleaceae).</title>
        <authorList>
            <person name="Jang H."/>
        </authorList>
    </citation>
    <scope>NUCLEOTIDE SEQUENCE [LARGE SCALE GENOMIC DNA]</scope>
</reference>
<name>A0ABD1V2X0_9LAMI</name>
<keyword evidence="2" id="KW-1185">Reference proteome</keyword>
<sequence>MVGSFLLWKKAGLDGKITSDIFRFFYHPVQAGNKKNPQPGYYYLIPRSKSNPKLVETLNKVKCWKESFFFVRGNWEFQPADSKPQSFIPRFYGELRRDREPHFSVDQIFH</sequence>
<dbReference type="EMBL" id="JBFOLK010000002">
    <property type="protein sequence ID" value="KAL2531649.1"/>
    <property type="molecule type" value="Genomic_DNA"/>
</dbReference>
<protein>
    <submittedName>
        <fullName evidence="1">Uncharacterized protein</fullName>
    </submittedName>
</protein>
<dbReference type="Proteomes" id="UP001604336">
    <property type="component" value="Unassembled WGS sequence"/>
</dbReference>
<organism evidence="1 2">
    <name type="scientific">Abeliophyllum distichum</name>
    <dbReference type="NCBI Taxonomy" id="126358"/>
    <lineage>
        <taxon>Eukaryota</taxon>
        <taxon>Viridiplantae</taxon>
        <taxon>Streptophyta</taxon>
        <taxon>Embryophyta</taxon>
        <taxon>Tracheophyta</taxon>
        <taxon>Spermatophyta</taxon>
        <taxon>Magnoliopsida</taxon>
        <taxon>eudicotyledons</taxon>
        <taxon>Gunneridae</taxon>
        <taxon>Pentapetalae</taxon>
        <taxon>asterids</taxon>
        <taxon>lamiids</taxon>
        <taxon>Lamiales</taxon>
        <taxon>Oleaceae</taxon>
        <taxon>Forsythieae</taxon>
        <taxon>Abeliophyllum</taxon>
    </lineage>
</organism>
<gene>
    <name evidence="1" type="ORF">Adt_05000</name>
</gene>